<dbReference type="EMBL" id="NVMX01000046">
    <property type="protein sequence ID" value="PDZ95882.1"/>
    <property type="molecule type" value="Genomic_DNA"/>
</dbReference>
<organism evidence="2 3">
    <name type="scientific">Bacillus cereus</name>
    <dbReference type="NCBI Taxonomy" id="1396"/>
    <lineage>
        <taxon>Bacteria</taxon>
        <taxon>Bacillati</taxon>
        <taxon>Bacillota</taxon>
        <taxon>Bacilli</taxon>
        <taxon>Bacillales</taxon>
        <taxon>Bacillaceae</taxon>
        <taxon>Bacillus</taxon>
        <taxon>Bacillus cereus group</taxon>
    </lineage>
</organism>
<evidence type="ECO:0000256" key="1">
    <source>
        <dbReference type="SAM" id="MobiDB-lite"/>
    </source>
</evidence>
<evidence type="ECO:0000313" key="3">
    <source>
        <dbReference type="Proteomes" id="UP000219922"/>
    </source>
</evidence>
<dbReference type="AlphaFoldDB" id="A0A9X6XWF8"/>
<feature type="compositionally biased region" description="Low complexity" evidence="1">
    <location>
        <begin position="219"/>
        <end position="229"/>
    </location>
</feature>
<comment type="caution">
    <text evidence="2">The sequence shown here is derived from an EMBL/GenBank/DDBJ whole genome shotgun (WGS) entry which is preliminary data.</text>
</comment>
<feature type="region of interest" description="Disordered" evidence="1">
    <location>
        <begin position="206"/>
        <end position="237"/>
    </location>
</feature>
<accession>A0A9X6XWF8</accession>
<reference evidence="2 3" key="1">
    <citation type="submission" date="2017-09" db="EMBL/GenBank/DDBJ databases">
        <title>Large-scale bioinformatics analysis of Bacillus genomes uncovers conserved roles of natural products in bacterial physiology.</title>
        <authorList>
            <consortium name="Agbiome Team Llc"/>
            <person name="Bleich R.M."/>
            <person name="Grubbs K.J."/>
            <person name="Santa Maria K.C."/>
            <person name="Allen S.E."/>
            <person name="Farag S."/>
            <person name="Shank E.A."/>
            <person name="Bowers A."/>
        </authorList>
    </citation>
    <scope>NUCLEOTIDE SEQUENCE [LARGE SCALE GENOMIC DNA]</scope>
    <source>
        <strain evidence="2 3">AFS092789</strain>
    </source>
</reference>
<sequence>MKKVLIGIGTLGILSGLYAFSNYEINGENQKSNNILAETKQSDNKTKNTNTTMEVNSHADFKKTYDSVQDLVNSSDIIIEGKIIETNYFDKDQSTFTKSKVQVTKSFNNKAKTGDIIHVLERGGITTKGKIHEYNPEKFEISENEKNTPVQISFDGAPITKKNESVLIFGVQQKPGFFGFNETIYYPLNSHQGKFNIDNNTVKRYSDDENSSVAKKQKTTNFQKTNNDNSSNSLKTSLENMEQQIQDNLQNK</sequence>
<dbReference type="RefSeq" id="WP_000756632.1">
    <property type="nucleotide sequence ID" value="NZ_CP085499.1"/>
</dbReference>
<dbReference type="Proteomes" id="UP000219922">
    <property type="component" value="Unassembled WGS sequence"/>
</dbReference>
<evidence type="ECO:0008006" key="4">
    <source>
        <dbReference type="Google" id="ProtNLM"/>
    </source>
</evidence>
<proteinExistence type="predicted"/>
<gene>
    <name evidence="2" type="ORF">CON36_25275</name>
</gene>
<name>A0A9X6XWF8_BACCE</name>
<protein>
    <recommendedName>
        <fullName evidence="4">Secreted metalloprotease</fullName>
    </recommendedName>
</protein>
<evidence type="ECO:0000313" key="2">
    <source>
        <dbReference type="EMBL" id="PDZ95882.1"/>
    </source>
</evidence>